<dbReference type="InterPro" id="IPR053175">
    <property type="entry name" value="DHMBA_Reg_Transcription_Factor"/>
</dbReference>
<gene>
    <name evidence="7" type="ORF">ASPGLDRAFT_66034</name>
</gene>
<reference evidence="8" key="1">
    <citation type="journal article" date="2017" name="Genome Biol.">
        <title>Comparative genomics reveals high biological diversity and specific adaptations in the industrially and medically important fungal genus Aspergillus.</title>
        <authorList>
            <person name="de Vries R.P."/>
            <person name="Riley R."/>
            <person name="Wiebenga A."/>
            <person name="Aguilar-Osorio G."/>
            <person name="Amillis S."/>
            <person name="Uchima C.A."/>
            <person name="Anderluh G."/>
            <person name="Asadollahi M."/>
            <person name="Askin M."/>
            <person name="Barry K."/>
            <person name="Battaglia E."/>
            <person name="Bayram O."/>
            <person name="Benocci T."/>
            <person name="Braus-Stromeyer S.A."/>
            <person name="Caldana C."/>
            <person name="Canovas D."/>
            <person name="Cerqueira G.C."/>
            <person name="Chen F."/>
            <person name="Chen W."/>
            <person name="Choi C."/>
            <person name="Clum A."/>
            <person name="Dos Santos R.A."/>
            <person name="Damasio A.R."/>
            <person name="Diallinas G."/>
            <person name="Emri T."/>
            <person name="Fekete E."/>
            <person name="Flipphi M."/>
            <person name="Freyberg S."/>
            <person name="Gallo A."/>
            <person name="Gournas C."/>
            <person name="Habgood R."/>
            <person name="Hainaut M."/>
            <person name="Harispe M.L."/>
            <person name="Henrissat B."/>
            <person name="Hilden K.S."/>
            <person name="Hope R."/>
            <person name="Hossain A."/>
            <person name="Karabika E."/>
            <person name="Karaffa L."/>
            <person name="Karanyi Z."/>
            <person name="Krasevec N."/>
            <person name="Kuo A."/>
            <person name="Kusch H."/>
            <person name="LaButti K."/>
            <person name="Lagendijk E.L."/>
            <person name="Lapidus A."/>
            <person name="Levasseur A."/>
            <person name="Lindquist E."/>
            <person name="Lipzen A."/>
            <person name="Logrieco A.F."/>
            <person name="MacCabe A."/>
            <person name="Maekelae M.R."/>
            <person name="Malavazi I."/>
            <person name="Melin P."/>
            <person name="Meyer V."/>
            <person name="Mielnichuk N."/>
            <person name="Miskei M."/>
            <person name="Molnar A.P."/>
            <person name="Mule G."/>
            <person name="Ngan C.Y."/>
            <person name="Orejas M."/>
            <person name="Orosz E."/>
            <person name="Ouedraogo J.P."/>
            <person name="Overkamp K.M."/>
            <person name="Park H.-S."/>
            <person name="Perrone G."/>
            <person name="Piumi F."/>
            <person name="Punt P.J."/>
            <person name="Ram A.F."/>
            <person name="Ramon A."/>
            <person name="Rauscher S."/>
            <person name="Record E."/>
            <person name="Riano-Pachon D.M."/>
            <person name="Robert V."/>
            <person name="Roehrig J."/>
            <person name="Ruller R."/>
            <person name="Salamov A."/>
            <person name="Salih N.S."/>
            <person name="Samson R.A."/>
            <person name="Sandor E."/>
            <person name="Sanguinetti M."/>
            <person name="Schuetze T."/>
            <person name="Sepcic K."/>
            <person name="Shelest E."/>
            <person name="Sherlock G."/>
            <person name="Sophianopoulou V."/>
            <person name="Squina F.M."/>
            <person name="Sun H."/>
            <person name="Susca A."/>
            <person name="Todd R.B."/>
            <person name="Tsang A."/>
            <person name="Unkles S.E."/>
            <person name="van de Wiele N."/>
            <person name="van Rossen-Uffink D."/>
            <person name="Oliveira J.V."/>
            <person name="Vesth T.C."/>
            <person name="Visser J."/>
            <person name="Yu J.-H."/>
            <person name="Zhou M."/>
            <person name="Andersen M.R."/>
            <person name="Archer D.B."/>
            <person name="Baker S.E."/>
            <person name="Benoit I."/>
            <person name="Brakhage A.A."/>
            <person name="Braus G.H."/>
            <person name="Fischer R."/>
            <person name="Frisvad J.C."/>
            <person name="Goldman G.H."/>
            <person name="Houbraken J."/>
            <person name="Oakley B."/>
            <person name="Pocsi I."/>
            <person name="Scazzocchio C."/>
            <person name="Seiboth B."/>
            <person name="vanKuyk P.A."/>
            <person name="Wortman J."/>
            <person name="Dyer P.S."/>
            <person name="Grigoriev I.V."/>
        </authorList>
    </citation>
    <scope>NUCLEOTIDE SEQUENCE [LARGE SCALE GENOMIC DNA]</scope>
    <source>
        <strain evidence="8">CBS 516.65</strain>
    </source>
</reference>
<name>A0A1L9VMY7_ASPGL</name>
<feature type="domain" description="Zn(2)-C6 fungal-type" evidence="6">
    <location>
        <begin position="10"/>
        <end position="38"/>
    </location>
</feature>
<evidence type="ECO:0000313" key="7">
    <source>
        <dbReference type="EMBL" id="OJJ85283.1"/>
    </source>
</evidence>
<dbReference type="VEuPathDB" id="FungiDB:ASPGLDRAFT_66034"/>
<dbReference type="OrthoDB" id="4491390at2759"/>
<keyword evidence="1" id="KW-0805">Transcription regulation</keyword>
<dbReference type="PANTHER" id="PTHR38791">
    <property type="entry name" value="ZN(II)2CYS6 TRANSCRIPTION FACTOR (EUROFUNG)-RELATED-RELATED"/>
    <property type="match status" value="1"/>
</dbReference>
<dbReference type="AlphaFoldDB" id="A0A1L9VMY7"/>
<dbReference type="InterPro" id="IPR001138">
    <property type="entry name" value="Zn2Cys6_DnaBD"/>
</dbReference>
<dbReference type="CDD" id="cd00067">
    <property type="entry name" value="GAL4"/>
    <property type="match status" value="1"/>
</dbReference>
<protein>
    <recommendedName>
        <fullName evidence="6">Zn(2)-C6 fungal-type domain-containing protein</fullName>
    </recommendedName>
</protein>
<evidence type="ECO:0000256" key="4">
    <source>
        <dbReference type="ARBA" id="ARBA00023242"/>
    </source>
</evidence>
<keyword evidence="8" id="KW-1185">Reference proteome</keyword>
<keyword evidence="4" id="KW-0539">Nucleus</keyword>
<dbReference type="SMART" id="SM00066">
    <property type="entry name" value="GAL4"/>
    <property type="match status" value="1"/>
</dbReference>
<dbReference type="EMBL" id="KV878895">
    <property type="protein sequence ID" value="OJJ85283.1"/>
    <property type="molecule type" value="Genomic_DNA"/>
</dbReference>
<dbReference type="Pfam" id="PF00172">
    <property type="entry name" value="Zn_clus"/>
    <property type="match status" value="1"/>
</dbReference>
<evidence type="ECO:0000259" key="6">
    <source>
        <dbReference type="PROSITE" id="PS50048"/>
    </source>
</evidence>
<organism evidence="7 8">
    <name type="scientific">Aspergillus glaucus CBS 516.65</name>
    <dbReference type="NCBI Taxonomy" id="1160497"/>
    <lineage>
        <taxon>Eukaryota</taxon>
        <taxon>Fungi</taxon>
        <taxon>Dikarya</taxon>
        <taxon>Ascomycota</taxon>
        <taxon>Pezizomycotina</taxon>
        <taxon>Eurotiomycetes</taxon>
        <taxon>Eurotiomycetidae</taxon>
        <taxon>Eurotiales</taxon>
        <taxon>Aspergillaceae</taxon>
        <taxon>Aspergillus</taxon>
        <taxon>Aspergillus subgen. Aspergillus</taxon>
    </lineage>
</organism>
<sequence length="524" mass="58859">MVFPGKRSTGCHVCRKRKIKCDGAKPECQHCISRGMQCPGYPDPLTFREYRMTRAAVRDRRQSKMTTVGQEKEQPDLDAAPTDAQPQRALSEPPPSPTISSPKPRTGPALSLEWQAICYFTHHHVLKVHKSPCRGFLAFFPELYKEKGDDSCLKHAVLSVASLSLFNVSRIGQLYVNSRRHYGSAIKSLYNALKSNETAVTDEVFAASLFLNVFADLSGETSDGLNPHIPGTHSLLQLRDKSQLNTKYGRELFGWAITQVQTQAIANNEFRYATLPECIRKMYKPDNIYRAGIIMDMVAQQCHSISEMRATLSNPETPYPSPSSLPSPLPSTAPTYTITCGIIHRLLIQAHCLIDEIDIWHEAVPNHWKVQYHDVLTNDTTGVKRDQWTTCFLATILSTQIIFYTQLIDFCDLLTEKEIAFDHAHCFEGPVDLFHGLEARIHLLLRMICSTVSFSLGKLHEDGKFQASSNSKLVNGYVLRLPMRIVVGSRFASGGQVALCHGALDYVRDRDGEWINSRGVSLYE</sequence>
<dbReference type="GeneID" id="34465232"/>
<dbReference type="GO" id="GO:0000981">
    <property type="term" value="F:DNA-binding transcription factor activity, RNA polymerase II-specific"/>
    <property type="evidence" value="ECO:0007669"/>
    <property type="project" value="InterPro"/>
</dbReference>
<evidence type="ECO:0000256" key="5">
    <source>
        <dbReference type="SAM" id="MobiDB-lite"/>
    </source>
</evidence>
<keyword evidence="2" id="KW-0238">DNA-binding</keyword>
<dbReference type="GO" id="GO:0003677">
    <property type="term" value="F:DNA binding"/>
    <property type="evidence" value="ECO:0007669"/>
    <property type="project" value="UniProtKB-KW"/>
</dbReference>
<evidence type="ECO:0000313" key="8">
    <source>
        <dbReference type="Proteomes" id="UP000184300"/>
    </source>
</evidence>
<proteinExistence type="predicted"/>
<dbReference type="GO" id="GO:0008270">
    <property type="term" value="F:zinc ion binding"/>
    <property type="evidence" value="ECO:0007669"/>
    <property type="project" value="InterPro"/>
</dbReference>
<dbReference type="PROSITE" id="PS00463">
    <property type="entry name" value="ZN2_CY6_FUNGAL_1"/>
    <property type="match status" value="1"/>
</dbReference>
<dbReference type="SUPFAM" id="SSF57701">
    <property type="entry name" value="Zn2/Cys6 DNA-binding domain"/>
    <property type="match status" value="1"/>
</dbReference>
<evidence type="ECO:0000256" key="1">
    <source>
        <dbReference type="ARBA" id="ARBA00023015"/>
    </source>
</evidence>
<evidence type="ECO:0000256" key="3">
    <source>
        <dbReference type="ARBA" id="ARBA00023163"/>
    </source>
</evidence>
<evidence type="ECO:0000256" key="2">
    <source>
        <dbReference type="ARBA" id="ARBA00023125"/>
    </source>
</evidence>
<keyword evidence="3" id="KW-0804">Transcription</keyword>
<dbReference type="RefSeq" id="XP_022401981.1">
    <property type="nucleotide sequence ID" value="XM_022548972.1"/>
</dbReference>
<dbReference type="InterPro" id="IPR021858">
    <property type="entry name" value="Fun_TF"/>
</dbReference>
<dbReference type="PANTHER" id="PTHR38791:SF12">
    <property type="entry name" value="TRANSCRIPTION FACTOR DOMAIN-CONTAINING PROTEIN-RELATED"/>
    <property type="match status" value="1"/>
</dbReference>
<dbReference type="InterPro" id="IPR036864">
    <property type="entry name" value="Zn2-C6_fun-type_DNA-bd_sf"/>
</dbReference>
<dbReference type="Pfam" id="PF11951">
    <property type="entry name" value="Fungal_trans_2"/>
    <property type="match status" value="1"/>
</dbReference>
<dbReference type="Proteomes" id="UP000184300">
    <property type="component" value="Unassembled WGS sequence"/>
</dbReference>
<accession>A0A1L9VMY7</accession>
<dbReference type="PROSITE" id="PS50048">
    <property type="entry name" value="ZN2_CY6_FUNGAL_2"/>
    <property type="match status" value="1"/>
</dbReference>
<feature type="region of interest" description="Disordered" evidence="5">
    <location>
        <begin position="57"/>
        <end position="107"/>
    </location>
</feature>
<dbReference type="Gene3D" id="4.10.240.10">
    <property type="entry name" value="Zn(2)-C6 fungal-type DNA-binding domain"/>
    <property type="match status" value="1"/>
</dbReference>